<sequence>MRENSGTSFNDRVICGFEAARERLRNSSASRSTPALSGEDRSRGTGDNGEQRHAQTEARDQQSFQKYTGNDNVGSKTAKGKDLWLDQEKEEFPPLVNLTAGKKQVTKAAGVSLEQFNRYQELEVTEETNGGVNETEANQAIVPTQPEASQVAGQAVITGIILTSQEKDTINDSQETTDENKEITGVEVAIHVHTEYKAEKIYLEENLEHTYHLEPVDPVGPLEYFLPYVL</sequence>
<dbReference type="EMBL" id="JBJQOH010000002">
    <property type="protein sequence ID" value="KAL3695558.1"/>
    <property type="molecule type" value="Genomic_DNA"/>
</dbReference>
<feature type="region of interest" description="Disordered" evidence="1">
    <location>
        <begin position="21"/>
        <end position="78"/>
    </location>
</feature>
<evidence type="ECO:0000256" key="1">
    <source>
        <dbReference type="SAM" id="MobiDB-lite"/>
    </source>
</evidence>
<evidence type="ECO:0000313" key="2">
    <source>
        <dbReference type="EMBL" id="KAL3695558.1"/>
    </source>
</evidence>
<keyword evidence="3" id="KW-1185">Reference proteome</keyword>
<feature type="compositionally biased region" description="Basic and acidic residues" evidence="1">
    <location>
        <begin position="38"/>
        <end position="60"/>
    </location>
</feature>
<organism evidence="2 3">
    <name type="scientific">Riccia sorocarpa</name>
    <dbReference type="NCBI Taxonomy" id="122646"/>
    <lineage>
        <taxon>Eukaryota</taxon>
        <taxon>Viridiplantae</taxon>
        <taxon>Streptophyta</taxon>
        <taxon>Embryophyta</taxon>
        <taxon>Marchantiophyta</taxon>
        <taxon>Marchantiopsida</taxon>
        <taxon>Marchantiidae</taxon>
        <taxon>Marchantiales</taxon>
        <taxon>Ricciaceae</taxon>
        <taxon>Riccia</taxon>
    </lineage>
</organism>
<evidence type="ECO:0000313" key="3">
    <source>
        <dbReference type="Proteomes" id="UP001633002"/>
    </source>
</evidence>
<proteinExistence type="predicted"/>
<protein>
    <submittedName>
        <fullName evidence="2">Uncharacterized protein</fullName>
    </submittedName>
</protein>
<dbReference type="AlphaFoldDB" id="A0ABD3HVX4"/>
<dbReference type="Proteomes" id="UP001633002">
    <property type="component" value="Unassembled WGS sequence"/>
</dbReference>
<comment type="caution">
    <text evidence="2">The sequence shown here is derived from an EMBL/GenBank/DDBJ whole genome shotgun (WGS) entry which is preliminary data.</text>
</comment>
<gene>
    <name evidence="2" type="ORF">R1sor_009634</name>
</gene>
<feature type="compositionally biased region" description="Polar residues" evidence="1">
    <location>
        <begin position="61"/>
        <end position="75"/>
    </location>
</feature>
<accession>A0ABD3HVX4</accession>
<name>A0ABD3HVX4_9MARC</name>
<reference evidence="2 3" key="1">
    <citation type="submission" date="2024-09" db="EMBL/GenBank/DDBJ databases">
        <title>Chromosome-scale assembly of Riccia sorocarpa.</title>
        <authorList>
            <person name="Paukszto L."/>
        </authorList>
    </citation>
    <scope>NUCLEOTIDE SEQUENCE [LARGE SCALE GENOMIC DNA]</scope>
    <source>
        <strain evidence="2">LP-2024</strain>
        <tissue evidence="2">Aerial parts of the thallus</tissue>
    </source>
</reference>
<feature type="compositionally biased region" description="Polar residues" evidence="1">
    <location>
        <begin position="26"/>
        <end position="35"/>
    </location>
</feature>